<dbReference type="EMBL" id="JAQMLV010000001">
    <property type="protein sequence ID" value="MDB8743405.1"/>
    <property type="molecule type" value="Genomic_DNA"/>
</dbReference>
<organism evidence="1 2">
    <name type="scientific">Ruminococcus bicirculans</name>
    <name type="common">ex Wegman et al. 2014</name>
    <dbReference type="NCBI Taxonomy" id="1160721"/>
    <lineage>
        <taxon>Bacteria</taxon>
        <taxon>Bacillati</taxon>
        <taxon>Bacillota</taxon>
        <taxon>Clostridia</taxon>
        <taxon>Eubacteriales</taxon>
        <taxon>Oscillospiraceae</taxon>
        <taxon>Ruminococcus</taxon>
    </lineage>
</organism>
<dbReference type="InterPro" id="IPR053842">
    <property type="entry name" value="NikA-like"/>
</dbReference>
<gene>
    <name evidence="1" type="primary">mobC</name>
    <name evidence="1" type="ORF">PNU62_00035</name>
</gene>
<name>A0AAW6E4S2_9FIRM</name>
<accession>A0AAW6E4S2</accession>
<proteinExistence type="predicted"/>
<comment type="caution">
    <text evidence="1">The sequence shown here is derived from an EMBL/GenBank/DDBJ whole genome shotgun (WGS) entry which is preliminary data.</text>
</comment>
<evidence type="ECO:0000313" key="2">
    <source>
        <dbReference type="Proteomes" id="UP001211015"/>
    </source>
</evidence>
<sequence length="117" mass="14075">MNRKKRDKNLIFKVNEDEWNIIQKRLEKCNVSNMSDLFRQMMLYGIYLEYDHEELKKIRQAVMRVANNVNQIAHRVNATSRIYKQELYELQEGVTEIWQQLQSIQSELQKLNPSSIS</sequence>
<dbReference type="Pfam" id="PF21983">
    <property type="entry name" value="NikA-like"/>
    <property type="match status" value="1"/>
</dbReference>
<dbReference type="Proteomes" id="UP001211015">
    <property type="component" value="Unassembled WGS sequence"/>
</dbReference>
<dbReference type="AlphaFoldDB" id="A0AAW6E4S2"/>
<evidence type="ECO:0000313" key="1">
    <source>
        <dbReference type="EMBL" id="MDB8743405.1"/>
    </source>
</evidence>
<dbReference type="RefSeq" id="WP_195388639.1">
    <property type="nucleotide sequence ID" value="NZ_JADNGL010000011.1"/>
</dbReference>
<reference evidence="1" key="1">
    <citation type="submission" date="2023-01" db="EMBL/GenBank/DDBJ databases">
        <title>Human gut microbiome strain richness.</title>
        <authorList>
            <person name="Chen-Liaw A."/>
        </authorList>
    </citation>
    <scope>NUCLEOTIDE SEQUENCE</scope>
    <source>
        <strain evidence="1">1001275st1_F4_1001275B_160808</strain>
    </source>
</reference>
<protein>
    <submittedName>
        <fullName evidence="1">Plasmid mobilization relaxosome protein MobC</fullName>
    </submittedName>
</protein>